<name>A0A401TFB3_CHIPU</name>
<keyword evidence="3" id="KW-1185">Reference proteome</keyword>
<comment type="caution">
    <text evidence="2">The sequence shown here is derived from an EMBL/GenBank/DDBJ whole genome shotgun (WGS) entry which is preliminary data.</text>
</comment>
<dbReference type="AlphaFoldDB" id="A0A401TFB3"/>
<evidence type="ECO:0000259" key="1">
    <source>
        <dbReference type="PROSITE" id="PS50011"/>
    </source>
</evidence>
<reference evidence="2 3" key="1">
    <citation type="journal article" date="2018" name="Nat. Ecol. Evol.">
        <title>Shark genomes provide insights into elasmobranch evolution and the origin of vertebrates.</title>
        <authorList>
            <person name="Hara Y"/>
            <person name="Yamaguchi K"/>
            <person name="Onimaru K"/>
            <person name="Kadota M"/>
            <person name="Koyanagi M"/>
            <person name="Keeley SD"/>
            <person name="Tatsumi K"/>
            <person name="Tanaka K"/>
            <person name="Motone F"/>
            <person name="Kageyama Y"/>
            <person name="Nozu R"/>
            <person name="Adachi N"/>
            <person name="Nishimura O"/>
            <person name="Nakagawa R"/>
            <person name="Tanegashima C"/>
            <person name="Kiyatake I"/>
            <person name="Matsumoto R"/>
            <person name="Murakumo K"/>
            <person name="Nishida K"/>
            <person name="Terakita A"/>
            <person name="Kuratani S"/>
            <person name="Sato K"/>
            <person name="Hyodo S Kuraku.S."/>
        </authorList>
    </citation>
    <scope>NUCLEOTIDE SEQUENCE [LARGE SCALE GENOMIC DNA]</scope>
</reference>
<dbReference type="Pfam" id="PF00069">
    <property type="entry name" value="Pkinase"/>
    <property type="match status" value="1"/>
</dbReference>
<sequence>MADTTSESIRICDFGNAQVMTPDTPQFCQFGTPEYISPEIVNQEPVSKVTDIWYATSSRWKGESDGGREGGS</sequence>
<evidence type="ECO:0000313" key="2">
    <source>
        <dbReference type="EMBL" id="GCC41332.1"/>
    </source>
</evidence>
<organism evidence="2 3">
    <name type="scientific">Chiloscyllium punctatum</name>
    <name type="common">Brownbanded bambooshark</name>
    <name type="synonym">Hemiscyllium punctatum</name>
    <dbReference type="NCBI Taxonomy" id="137246"/>
    <lineage>
        <taxon>Eukaryota</taxon>
        <taxon>Metazoa</taxon>
        <taxon>Chordata</taxon>
        <taxon>Craniata</taxon>
        <taxon>Vertebrata</taxon>
        <taxon>Chondrichthyes</taxon>
        <taxon>Elasmobranchii</taxon>
        <taxon>Galeomorphii</taxon>
        <taxon>Galeoidea</taxon>
        <taxon>Orectolobiformes</taxon>
        <taxon>Hemiscylliidae</taxon>
        <taxon>Chiloscyllium</taxon>
    </lineage>
</organism>
<dbReference type="SUPFAM" id="SSF56112">
    <property type="entry name" value="Protein kinase-like (PK-like)"/>
    <property type="match status" value="1"/>
</dbReference>
<dbReference type="GO" id="GO:0005524">
    <property type="term" value="F:ATP binding"/>
    <property type="evidence" value="ECO:0007669"/>
    <property type="project" value="InterPro"/>
</dbReference>
<dbReference type="GO" id="GO:0004672">
    <property type="term" value="F:protein kinase activity"/>
    <property type="evidence" value="ECO:0007669"/>
    <property type="project" value="InterPro"/>
</dbReference>
<dbReference type="EMBL" id="BEZZ01059810">
    <property type="protein sequence ID" value="GCC41332.1"/>
    <property type="molecule type" value="Genomic_DNA"/>
</dbReference>
<evidence type="ECO:0000313" key="3">
    <source>
        <dbReference type="Proteomes" id="UP000287033"/>
    </source>
</evidence>
<dbReference type="OrthoDB" id="6070751at2759"/>
<dbReference type="Proteomes" id="UP000287033">
    <property type="component" value="Unassembled WGS sequence"/>
</dbReference>
<dbReference type="InterPro" id="IPR011009">
    <property type="entry name" value="Kinase-like_dom_sf"/>
</dbReference>
<accession>A0A401TFB3</accession>
<feature type="non-terminal residue" evidence="2">
    <location>
        <position position="72"/>
    </location>
</feature>
<gene>
    <name evidence="2" type="ORF">chiPu_0025500</name>
</gene>
<proteinExistence type="predicted"/>
<protein>
    <recommendedName>
        <fullName evidence="1">Protein kinase domain-containing protein</fullName>
    </recommendedName>
</protein>
<dbReference type="STRING" id="137246.A0A401TFB3"/>
<dbReference type="PROSITE" id="PS50011">
    <property type="entry name" value="PROTEIN_KINASE_DOM"/>
    <property type="match status" value="1"/>
</dbReference>
<dbReference type="InterPro" id="IPR000719">
    <property type="entry name" value="Prot_kinase_dom"/>
</dbReference>
<dbReference type="Gene3D" id="1.10.510.10">
    <property type="entry name" value="Transferase(Phosphotransferase) domain 1"/>
    <property type="match status" value="1"/>
</dbReference>
<feature type="domain" description="Protein kinase" evidence="1">
    <location>
        <begin position="1"/>
        <end position="72"/>
    </location>
</feature>